<dbReference type="GO" id="GO:0030170">
    <property type="term" value="F:pyridoxal phosphate binding"/>
    <property type="evidence" value="ECO:0007669"/>
    <property type="project" value="InterPro"/>
</dbReference>
<comment type="caution">
    <text evidence="6">The sequence shown here is derived from an EMBL/GenBank/DDBJ whole genome shotgun (WGS) entry which is preliminary data.</text>
</comment>
<dbReference type="AlphaFoldDB" id="A0A5F1YQP2"/>
<accession>A0A5F1YQP2</accession>
<dbReference type="OrthoDB" id="5889947at2"/>
<dbReference type="PANTHER" id="PTHR42790">
    <property type="entry name" value="AMINOTRANSFERASE"/>
    <property type="match status" value="1"/>
</dbReference>
<keyword evidence="2 6" id="KW-0032">Aminotransferase</keyword>
<keyword evidence="6" id="KW-0670">Pyruvate</keyword>
<reference evidence="6" key="1">
    <citation type="journal article" date="2019" name="PLoS Negl. Trop. Dis.">
        <title>Revisiting the worldwide diversity of Leptospira species in the environment.</title>
        <authorList>
            <person name="Vincent A.T."/>
            <person name="Schiettekatte O."/>
            <person name="Bourhy P."/>
            <person name="Veyrier F.J."/>
            <person name="Picardeau M."/>
        </authorList>
    </citation>
    <scope>NUCLEOTIDE SEQUENCE [LARGE SCALE GENOMIC DNA]</scope>
    <source>
        <strain evidence="6">201800299</strain>
    </source>
</reference>
<dbReference type="SUPFAM" id="SSF53383">
    <property type="entry name" value="PLP-dependent transferases"/>
    <property type="match status" value="1"/>
</dbReference>
<gene>
    <name evidence="6" type="ORF">EHQ17_18855</name>
</gene>
<evidence type="ECO:0000313" key="6">
    <source>
        <dbReference type="EMBL" id="TGK28138.1"/>
    </source>
</evidence>
<evidence type="ECO:0000256" key="4">
    <source>
        <dbReference type="ARBA" id="ARBA00022898"/>
    </source>
</evidence>
<dbReference type="EMBL" id="RQFA01000080">
    <property type="protein sequence ID" value="TGK28138.1"/>
    <property type="molecule type" value="Genomic_DNA"/>
</dbReference>
<dbReference type="InterPro" id="IPR050859">
    <property type="entry name" value="Class-I_PLP-dep_aminotransf"/>
</dbReference>
<dbReference type="GO" id="GO:0009042">
    <property type="term" value="F:valine-pyruvate transaminase activity"/>
    <property type="evidence" value="ECO:0007669"/>
    <property type="project" value="UniProtKB-EC"/>
</dbReference>
<evidence type="ECO:0000256" key="3">
    <source>
        <dbReference type="ARBA" id="ARBA00022679"/>
    </source>
</evidence>
<evidence type="ECO:0000313" key="7">
    <source>
        <dbReference type="Proteomes" id="UP000298277"/>
    </source>
</evidence>
<dbReference type="RefSeq" id="WP_135593489.1">
    <property type="nucleotide sequence ID" value="NZ_RQEZ01000046.1"/>
</dbReference>
<dbReference type="CDD" id="cd00609">
    <property type="entry name" value="AAT_like"/>
    <property type="match status" value="1"/>
</dbReference>
<dbReference type="Pfam" id="PF00155">
    <property type="entry name" value="Aminotran_1_2"/>
    <property type="match status" value="1"/>
</dbReference>
<evidence type="ECO:0000256" key="1">
    <source>
        <dbReference type="ARBA" id="ARBA00001933"/>
    </source>
</evidence>
<keyword evidence="7" id="KW-1185">Reference proteome</keyword>
<feature type="domain" description="Aminotransferase class I/classII large" evidence="5">
    <location>
        <begin position="174"/>
        <end position="410"/>
    </location>
</feature>
<proteinExistence type="predicted"/>
<evidence type="ECO:0000256" key="2">
    <source>
        <dbReference type="ARBA" id="ARBA00022576"/>
    </source>
</evidence>
<dbReference type="NCBIfam" id="NF006964">
    <property type="entry name" value="PRK09440.1-2"/>
    <property type="match status" value="1"/>
</dbReference>
<keyword evidence="4" id="KW-0663">Pyridoxal phosphate</keyword>
<dbReference type="Proteomes" id="UP000298277">
    <property type="component" value="Unassembled WGS sequence"/>
</dbReference>
<dbReference type="PANTHER" id="PTHR42790:SF4">
    <property type="entry name" value="VALINE--PYRUVATE AMINOTRANSFERASE"/>
    <property type="match status" value="1"/>
</dbReference>
<name>A0A5F1YQP2_9LEPT</name>
<dbReference type="EC" id="2.6.1.66" evidence="6"/>
<sequence length="419" mass="46737">MRSAYSDFGKKFLKQTGIGQLMDDLGNPPPGSCMLGGGNPALIPEVAAVWNEIVSKQIDSGAMEKILGSYESPAGIIELRERLASIFSEESGSEISPAQIAVTNGSQNAFFFLLNFFSGRFSDGSKKKILFPILPEYIGYTDQTLEENSFLSFGPDIRETGDRSYKYFIAKEKLDSYPDWKREAGCICVSRPTNPTGNVITDEELSFLISKSAEADIPLLVDNAYGFPFPGVVFKAASLIHKPGMIQGFSLSKLGLPGARTGFILGDVETISMLQRANSVINLTNANLGQFIALELFRSELWKNLCRDVIRPFYERKSLFARETIFLKWNSSIDYRIHESEGAFFLWIWVKNLSLPVSELYPILKEAGAIIVPGKTFFPGADSNWSHREECFRLSFVREDKEIEEGIVRIGSVLEKFSK</sequence>
<evidence type="ECO:0000259" key="5">
    <source>
        <dbReference type="Pfam" id="PF00155"/>
    </source>
</evidence>
<dbReference type="GO" id="GO:0005829">
    <property type="term" value="C:cytosol"/>
    <property type="evidence" value="ECO:0007669"/>
    <property type="project" value="TreeGrafter"/>
</dbReference>
<dbReference type="InterPro" id="IPR015421">
    <property type="entry name" value="PyrdxlP-dep_Trfase_major"/>
</dbReference>
<protein>
    <submittedName>
        <fullName evidence="6">Valine--pyruvate transaminase</fullName>
        <ecNumber evidence="6">2.6.1.66</ecNumber>
    </submittedName>
</protein>
<keyword evidence="3 6" id="KW-0808">Transferase</keyword>
<comment type="cofactor">
    <cofactor evidence="1">
        <name>pyridoxal 5'-phosphate</name>
        <dbReference type="ChEBI" id="CHEBI:597326"/>
    </cofactor>
</comment>
<organism evidence="6 7">
    <name type="scientific">Leptospira gomenensis</name>
    <dbReference type="NCBI Taxonomy" id="2484974"/>
    <lineage>
        <taxon>Bacteria</taxon>
        <taxon>Pseudomonadati</taxon>
        <taxon>Spirochaetota</taxon>
        <taxon>Spirochaetia</taxon>
        <taxon>Leptospirales</taxon>
        <taxon>Leptospiraceae</taxon>
        <taxon>Leptospira</taxon>
    </lineage>
</organism>
<dbReference type="InterPro" id="IPR015424">
    <property type="entry name" value="PyrdxlP-dep_Trfase"/>
</dbReference>
<dbReference type="GO" id="GO:1901605">
    <property type="term" value="P:alpha-amino acid metabolic process"/>
    <property type="evidence" value="ECO:0007669"/>
    <property type="project" value="TreeGrafter"/>
</dbReference>
<dbReference type="Gene3D" id="3.40.640.10">
    <property type="entry name" value="Type I PLP-dependent aspartate aminotransferase-like (Major domain)"/>
    <property type="match status" value="1"/>
</dbReference>
<dbReference type="InterPro" id="IPR004839">
    <property type="entry name" value="Aminotransferase_I/II_large"/>
</dbReference>